<protein>
    <submittedName>
        <fullName evidence="3">Alpha/beta-hydrolase</fullName>
    </submittedName>
</protein>
<dbReference type="GO" id="GO:0052689">
    <property type="term" value="F:carboxylic ester hydrolase activity"/>
    <property type="evidence" value="ECO:0007669"/>
    <property type="project" value="TreeGrafter"/>
</dbReference>
<dbReference type="Pfam" id="PF02230">
    <property type="entry name" value="Abhydrolase_2"/>
    <property type="match status" value="1"/>
</dbReference>
<dbReference type="SUPFAM" id="SSF53474">
    <property type="entry name" value="alpha/beta-Hydrolases"/>
    <property type="match status" value="1"/>
</dbReference>
<comment type="similarity">
    <text evidence="1">Belongs to the AB hydrolase superfamily. AB hydrolase 2 family.</text>
</comment>
<evidence type="ECO:0000256" key="1">
    <source>
        <dbReference type="ARBA" id="ARBA00006499"/>
    </source>
</evidence>
<organism evidence="3 4">
    <name type="scientific">Trichodelitschia bisporula</name>
    <dbReference type="NCBI Taxonomy" id="703511"/>
    <lineage>
        <taxon>Eukaryota</taxon>
        <taxon>Fungi</taxon>
        <taxon>Dikarya</taxon>
        <taxon>Ascomycota</taxon>
        <taxon>Pezizomycotina</taxon>
        <taxon>Dothideomycetes</taxon>
        <taxon>Dothideomycetes incertae sedis</taxon>
        <taxon>Phaeotrichales</taxon>
        <taxon>Phaeotrichaceae</taxon>
        <taxon>Trichodelitschia</taxon>
    </lineage>
</organism>
<dbReference type="GO" id="GO:0008474">
    <property type="term" value="F:palmitoyl-(protein) hydrolase activity"/>
    <property type="evidence" value="ECO:0007669"/>
    <property type="project" value="TreeGrafter"/>
</dbReference>
<keyword evidence="4" id="KW-1185">Reference proteome</keyword>
<gene>
    <name evidence="3" type="ORF">EJ06DRAFT_489993</name>
</gene>
<evidence type="ECO:0000259" key="2">
    <source>
        <dbReference type="Pfam" id="PF02230"/>
    </source>
</evidence>
<reference evidence="3" key="1">
    <citation type="journal article" date="2020" name="Stud. Mycol.">
        <title>101 Dothideomycetes genomes: a test case for predicting lifestyles and emergence of pathogens.</title>
        <authorList>
            <person name="Haridas S."/>
            <person name="Albert R."/>
            <person name="Binder M."/>
            <person name="Bloem J."/>
            <person name="Labutti K."/>
            <person name="Salamov A."/>
            <person name="Andreopoulos B."/>
            <person name="Baker S."/>
            <person name="Barry K."/>
            <person name="Bills G."/>
            <person name="Bluhm B."/>
            <person name="Cannon C."/>
            <person name="Castanera R."/>
            <person name="Culley D."/>
            <person name="Daum C."/>
            <person name="Ezra D."/>
            <person name="Gonzalez J."/>
            <person name="Henrissat B."/>
            <person name="Kuo A."/>
            <person name="Liang C."/>
            <person name="Lipzen A."/>
            <person name="Lutzoni F."/>
            <person name="Magnuson J."/>
            <person name="Mondo S."/>
            <person name="Nolan M."/>
            <person name="Ohm R."/>
            <person name="Pangilinan J."/>
            <person name="Park H.-J."/>
            <person name="Ramirez L."/>
            <person name="Alfaro M."/>
            <person name="Sun H."/>
            <person name="Tritt A."/>
            <person name="Yoshinaga Y."/>
            <person name="Zwiers L.-H."/>
            <person name="Turgeon B."/>
            <person name="Goodwin S."/>
            <person name="Spatafora J."/>
            <person name="Crous P."/>
            <person name="Grigoriev I."/>
        </authorList>
    </citation>
    <scope>NUCLEOTIDE SEQUENCE</scope>
    <source>
        <strain evidence="3">CBS 262.69</strain>
    </source>
</reference>
<dbReference type="OrthoDB" id="437457at2759"/>
<evidence type="ECO:0000313" key="3">
    <source>
        <dbReference type="EMBL" id="KAF2403149.1"/>
    </source>
</evidence>
<dbReference type="PANTHER" id="PTHR10655:SF67">
    <property type="entry name" value="PHOSPHOLIPASE_CARBOXYLESTERASE SUPERFAMILY (AFU_ORTHOLOGUE AFUA_5G09340)"/>
    <property type="match status" value="1"/>
</dbReference>
<evidence type="ECO:0000313" key="4">
    <source>
        <dbReference type="Proteomes" id="UP000799640"/>
    </source>
</evidence>
<sequence>MPPRQPTAADMPPKVTCTITVPPPSHPPTHPLLLLHGIGDSHLALHPLAQLLSLPETTTINLRAPTHMPLLPGYHWGDDLTFSADGTIDPDAGFELAVGYVEEVISALVEKCGYEERDVLIMGLGQGGMVALEVARYARELRGVVSFGGGLPSPPTAGATFAATHTTASTKTPPTPATAGKSPTPVLLLKGARGSAVSLEAVARTREAFTHVEVVEWPREGDGMARNREEMLPVMRFFAQRLRSVRGIPKGAVELGR</sequence>
<feature type="domain" description="Phospholipase/carboxylesterase/thioesterase" evidence="2">
    <location>
        <begin position="21"/>
        <end position="159"/>
    </location>
</feature>
<dbReference type="Proteomes" id="UP000799640">
    <property type="component" value="Unassembled WGS sequence"/>
</dbReference>
<dbReference type="AlphaFoldDB" id="A0A6G1I507"/>
<dbReference type="InterPro" id="IPR050565">
    <property type="entry name" value="LYPA1-2/EST-like"/>
</dbReference>
<accession>A0A6G1I507</accession>
<keyword evidence="3" id="KW-0378">Hydrolase</keyword>
<dbReference type="GO" id="GO:0005737">
    <property type="term" value="C:cytoplasm"/>
    <property type="evidence" value="ECO:0007669"/>
    <property type="project" value="TreeGrafter"/>
</dbReference>
<dbReference type="PANTHER" id="PTHR10655">
    <property type="entry name" value="LYSOPHOSPHOLIPASE-RELATED"/>
    <property type="match status" value="1"/>
</dbReference>
<proteinExistence type="inferred from homology"/>
<dbReference type="Gene3D" id="3.40.50.1820">
    <property type="entry name" value="alpha/beta hydrolase"/>
    <property type="match status" value="1"/>
</dbReference>
<dbReference type="InterPro" id="IPR029058">
    <property type="entry name" value="AB_hydrolase_fold"/>
</dbReference>
<name>A0A6G1I507_9PEZI</name>
<dbReference type="EMBL" id="ML996690">
    <property type="protein sequence ID" value="KAF2403149.1"/>
    <property type="molecule type" value="Genomic_DNA"/>
</dbReference>
<dbReference type="InterPro" id="IPR003140">
    <property type="entry name" value="PLipase/COase/thioEstase"/>
</dbReference>